<dbReference type="CDD" id="cd16917">
    <property type="entry name" value="HATPase_UhpB-NarQ-NarX-like"/>
    <property type="match status" value="1"/>
</dbReference>
<comment type="catalytic activity">
    <reaction evidence="1">
        <text>ATP + protein L-histidine = ADP + protein N-phospho-L-histidine.</text>
        <dbReference type="EC" id="2.7.13.3"/>
    </reaction>
</comment>
<dbReference type="PANTHER" id="PTHR24421:SF10">
    <property type="entry name" value="NITRATE_NITRITE SENSOR PROTEIN NARQ"/>
    <property type="match status" value="1"/>
</dbReference>
<evidence type="ECO:0000256" key="1">
    <source>
        <dbReference type="ARBA" id="ARBA00000085"/>
    </source>
</evidence>
<evidence type="ECO:0000256" key="6">
    <source>
        <dbReference type="SAM" id="MobiDB-lite"/>
    </source>
</evidence>
<keyword evidence="9" id="KW-1185">Reference proteome</keyword>
<proteinExistence type="predicted"/>
<evidence type="ECO:0000256" key="5">
    <source>
        <dbReference type="ARBA" id="ARBA00023012"/>
    </source>
</evidence>
<evidence type="ECO:0000259" key="7">
    <source>
        <dbReference type="Pfam" id="PF02518"/>
    </source>
</evidence>
<keyword evidence="4" id="KW-0418">Kinase</keyword>
<keyword evidence="5" id="KW-0902">Two-component regulatory system</keyword>
<dbReference type="InterPro" id="IPR050482">
    <property type="entry name" value="Sensor_HK_TwoCompSys"/>
</dbReference>
<dbReference type="Pfam" id="PF02518">
    <property type="entry name" value="HATPase_c"/>
    <property type="match status" value="1"/>
</dbReference>
<evidence type="ECO:0000256" key="4">
    <source>
        <dbReference type="ARBA" id="ARBA00022777"/>
    </source>
</evidence>
<dbReference type="Proteomes" id="UP001324287">
    <property type="component" value="Chromosome"/>
</dbReference>
<dbReference type="Gene3D" id="3.30.565.10">
    <property type="entry name" value="Histidine kinase-like ATPase, C-terminal domain"/>
    <property type="match status" value="1"/>
</dbReference>
<organism evidence="8 9">
    <name type="scientific">Blastococcus brunescens</name>
    <dbReference type="NCBI Taxonomy" id="1564165"/>
    <lineage>
        <taxon>Bacteria</taxon>
        <taxon>Bacillati</taxon>
        <taxon>Actinomycetota</taxon>
        <taxon>Actinomycetes</taxon>
        <taxon>Geodermatophilales</taxon>
        <taxon>Geodermatophilaceae</taxon>
        <taxon>Blastococcus</taxon>
    </lineage>
</organism>
<accession>A0ABZ1B2M4</accession>
<dbReference type="GO" id="GO:0005524">
    <property type="term" value="F:ATP binding"/>
    <property type="evidence" value="ECO:0007669"/>
    <property type="project" value="UniProtKB-KW"/>
</dbReference>
<feature type="region of interest" description="Disordered" evidence="6">
    <location>
        <begin position="99"/>
        <end position="126"/>
    </location>
</feature>
<evidence type="ECO:0000313" key="9">
    <source>
        <dbReference type="Proteomes" id="UP001324287"/>
    </source>
</evidence>
<evidence type="ECO:0000256" key="3">
    <source>
        <dbReference type="ARBA" id="ARBA00022679"/>
    </source>
</evidence>
<gene>
    <name evidence="8" type="ORF">U6N30_05015</name>
</gene>
<reference evidence="8 9" key="1">
    <citation type="submission" date="2023-12" db="EMBL/GenBank/DDBJ databases">
        <title>Blastococcus brunescens sp. nov., an actonobacterium isolated from sandstone collected in sahara desert.</title>
        <authorList>
            <person name="Gtari M."/>
            <person name="Ghodhbane F."/>
        </authorList>
    </citation>
    <scope>NUCLEOTIDE SEQUENCE [LARGE SCALE GENOMIC DNA]</scope>
    <source>
        <strain evidence="8 9">BMG 8361</strain>
    </source>
</reference>
<keyword evidence="8" id="KW-0547">Nucleotide-binding</keyword>
<dbReference type="PANTHER" id="PTHR24421">
    <property type="entry name" value="NITRATE/NITRITE SENSOR PROTEIN NARX-RELATED"/>
    <property type="match status" value="1"/>
</dbReference>
<name>A0ABZ1B2M4_9ACTN</name>
<feature type="domain" description="Histidine kinase/HSP90-like ATPase" evidence="7">
    <location>
        <begin position="28"/>
        <end position="119"/>
    </location>
</feature>
<keyword evidence="8" id="KW-0067">ATP-binding</keyword>
<dbReference type="InterPro" id="IPR036890">
    <property type="entry name" value="HATPase_C_sf"/>
</dbReference>
<dbReference type="RefSeq" id="WP_324276386.1">
    <property type="nucleotide sequence ID" value="NZ_CP141261.1"/>
</dbReference>
<keyword evidence="3" id="KW-0808">Transferase</keyword>
<dbReference type="EC" id="2.7.13.3" evidence="2"/>
<protein>
    <recommendedName>
        <fullName evidence="2">histidine kinase</fullName>
        <ecNumber evidence="2">2.7.13.3</ecNumber>
    </recommendedName>
</protein>
<dbReference type="InterPro" id="IPR003594">
    <property type="entry name" value="HATPase_dom"/>
</dbReference>
<evidence type="ECO:0000313" key="8">
    <source>
        <dbReference type="EMBL" id="WRL65062.1"/>
    </source>
</evidence>
<evidence type="ECO:0000256" key="2">
    <source>
        <dbReference type="ARBA" id="ARBA00012438"/>
    </source>
</evidence>
<dbReference type="EMBL" id="CP141261">
    <property type="protein sequence ID" value="WRL65062.1"/>
    <property type="molecule type" value="Genomic_DNA"/>
</dbReference>
<dbReference type="SUPFAM" id="SSF55874">
    <property type="entry name" value="ATPase domain of HSP90 chaperone/DNA topoisomerase II/histidine kinase"/>
    <property type="match status" value="1"/>
</dbReference>
<sequence length="126" mass="13125">MASLVELAGSRVELTVDGPVRPLPTAVEASAYRIVQESLTNALKHAPGAPARVLLRYAERELEVVVEDDGAAGNVGPARPGGHGLVGIRERVALFDGRVSAGPRDDGPGWRVHAQLPVPAPEPASV</sequence>